<dbReference type="SUPFAM" id="SSF50341">
    <property type="entry name" value="CheW-like"/>
    <property type="match status" value="1"/>
</dbReference>
<dbReference type="Gene3D" id="2.30.30.40">
    <property type="entry name" value="SH3 Domains"/>
    <property type="match status" value="1"/>
</dbReference>
<dbReference type="PROSITE" id="PS50109">
    <property type="entry name" value="HIS_KIN"/>
    <property type="match status" value="1"/>
</dbReference>
<feature type="domain" description="CheW-like" evidence="13">
    <location>
        <begin position="546"/>
        <end position="686"/>
    </location>
</feature>
<evidence type="ECO:0000256" key="2">
    <source>
        <dbReference type="ARBA" id="ARBA00012438"/>
    </source>
</evidence>
<dbReference type="Pfam" id="PF02895">
    <property type="entry name" value="H-kinase_dim"/>
    <property type="match status" value="1"/>
</dbReference>
<evidence type="ECO:0000256" key="5">
    <source>
        <dbReference type="ARBA" id="ARBA00022553"/>
    </source>
</evidence>
<dbReference type="GO" id="GO:0005737">
    <property type="term" value="C:cytoplasm"/>
    <property type="evidence" value="ECO:0007669"/>
    <property type="project" value="InterPro"/>
</dbReference>
<dbReference type="FunFam" id="3.30.565.10:FF:000016">
    <property type="entry name" value="Chemotaxis protein CheA, putative"/>
    <property type="match status" value="1"/>
</dbReference>
<dbReference type="SMART" id="SM01231">
    <property type="entry name" value="H-kinase_dim"/>
    <property type="match status" value="1"/>
</dbReference>
<evidence type="ECO:0000256" key="11">
    <source>
        <dbReference type="PROSITE-ProRule" id="PRU00110"/>
    </source>
</evidence>
<feature type="modified residue" description="Phosphohistidine" evidence="11">
    <location>
        <position position="50"/>
    </location>
</feature>
<keyword evidence="5 11" id="KW-0597">Phosphoprotein</keyword>
<dbReference type="InterPro" id="IPR008207">
    <property type="entry name" value="Sig_transdc_His_kin_Hpt_dom"/>
</dbReference>
<organism evidence="15 16">
    <name type="scientific">Caminicella sporogenes DSM 14501</name>
    <dbReference type="NCBI Taxonomy" id="1121266"/>
    <lineage>
        <taxon>Bacteria</taxon>
        <taxon>Bacillati</taxon>
        <taxon>Bacillota</taxon>
        <taxon>Clostridia</taxon>
        <taxon>Peptostreptococcales</taxon>
        <taxon>Caminicellaceae</taxon>
        <taxon>Caminicella</taxon>
    </lineage>
</organism>
<dbReference type="SMART" id="SM00073">
    <property type="entry name" value="HPT"/>
    <property type="match status" value="1"/>
</dbReference>
<evidence type="ECO:0000256" key="4">
    <source>
        <dbReference type="ARBA" id="ARBA00022500"/>
    </source>
</evidence>
<dbReference type="Gene3D" id="3.30.70.1110">
    <property type="entry name" value="Histidine kinase CheA-like, P2 response regulator-binding domain"/>
    <property type="match status" value="1"/>
</dbReference>
<keyword evidence="9" id="KW-0067">ATP-binding</keyword>
<sequence>MDKFDMNDIYYSMFLEETKEQIEKIEQDLLILESGQDDIEIVNEIFRMAHSIKGASATMGLENMSKLAHHLENLLSKVRSKEISVDTNIINIFFKGIDILKQMHYQLSRGKEYDENIEGFIKEIQMVINTIEDKGYDKEEANLDLKSKDEQEIVEEKELDLEKSELKLIEGINPELNIYKIIILMNEDMRMKSVKAFLIVNNLLGISDIIKTVPAEFEKLSDSDFGNKFKLIIATNREYEAIYENINSISEIKKIYIKRVRERRKEDVRVPKNVKIVELKDELKKKEISTIRVDISKIDKLLNLVGEFIIDKENLNQISIELKRKYKNDLHVNKLLNVLSHINYIGSELQETVMSTRMLPLEHIFNRFPRMVRDLAKRFDKNIKFIIEGKETEIDRGIIEELLDPLTHILRNSIDHGFESCEERKRTGKDEVGILKLSARHEENNVVIEIEDDGRGINIDKIKEKVLERSLATEEELKKLSDKDILQFIFEPGFSTAEKVTDISGRGVGLDVVKSNISKLNGIIDIKTEKGKGTKFIIRLPLTLAIVQALLIKEGEYIFAIPISSIIEMIRLKGREIEERIHKIDNLEVFDWRNQAIPVIRVGEYFGIAKKTDSNKLFIVVVGYLEKRFAFIVSKLMGEQEIVIKSMGEFIGNGKLFGNIKGISGVSILGDGSFAQIIDVASMSKK</sequence>
<dbReference type="InterPro" id="IPR002545">
    <property type="entry name" value="CheW-lke_dom"/>
</dbReference>
<dbReference type="Proteomes" id="UP000184082">
    <property type="component" value="Unassembled WGS sequence"/>
</dbReference>
<dbReference type="Gene3D" id="1.10.287.560">
    <property type="entry name" value="Histidine kinase CheA-like, homodimeric domain"/>
    <property type="match status" value="1"/>
</dbReference>
<dbReference type="InterPro" id="IPR010808">
    <property type="entry name" value="CheA_P2-bd"/>
</dbReference>
<evidence type="ECO:0000256" key="3">
    <source>
        <dbReference type="ARBA" id="ARBA00021495"/>
    </source>
</evidence>
<dbReference type="InterPro" id="IPR036061">
    <property type="entry name" value="CheW-like_dom_sf"/>
</dbReference>
<evidence type="ECO:0000256" key="1">
    <source>
        <dbReference type="ARBA" id="ARBA00000085"/>
    </source>
</evidence>
<dbReference type="Gene3D" id="1.20.120.160">
    <property type="entry name" value="HPT domain"/>
    <property type="match status" value="1"/>
</dbReference>
<dbReference type="AlphaFoldDB" id="A0A1M6NIM2"/>
<feature type="domain" description="Histidine kinase" evidence="12">
    <location>
        <begin position="331"/>
        <end position="544"/>
    </location>
</feature>
<evidence type="ECO:0000259" key="14">
    <source>
        <dbReference type="PROSITE" id="PS50894"/>
    </source>
</evidence>
<dbReference type="EC" id="2.7.13.3" evidence="2"/>
<dbReference type="Pfam" id="PF01584">
    <property type="entry name" value="CheW"/>
    <property type="match status" value="1"/>
</dbReference>
<dbReference type="SUPFAM" id="SSF55874">
    <property type="entry name" value="ATPase domain of HSP90 chaperone/DNA topoisomerase II/histidine kinase"/>
    <property type="match status" value="1"/>
</dbReference>
<dbReference type="CDD" id="cd00088">
    <property type="entry name" value="HPT"/>
    <property type="match status" value="1"/>
</dbReference>
<dbReference type="RefSeq" id="WP_072966172.1">
    <property type="nucleotide sequence ID" value="NZ_FRAJ01000006.1"/>
</dbReference>
<dbReference type="CDD" id="cd16916">
    <property type="entry name" value="HATPase_CheA-like"/>
    <property type="match status" value="1"/>
</dbReference>
<reference evidence="15 16" key="1">
    <citation type="submission" date="2016-11" db="EMBL/GenBank/DDBJ databases">
        <authorList>
            <person name="Jaros S."/>
            <person name="Januszkiewicz K."/>
            <person name="Wedrychowicz H."/>
        </authorList>
    </citation>
    <scope>NUCLEOTIDE SEQUENCE [LARGE SCALE GENOMIC DNA]</scope>
    <source>
        <strain evidence="15 16">DSM 14501</strain>
    </source>
</reference>
<keyword evidence="8 15" id="KW-0418">Kinase</keyword>
<dbReference type="InterPro" id="IPR036641">
    <property type="entry name" value="HPT_dom_sf"/>
</dbReference>
<dbReference type="Pfam" id="PF07194">
    <property type="entry name" value="P2"/>
    <property type="match status" value="1"/>
</dbReference>
<dbReference type="SUPFAM" id="SSF47226">
    <property type="entry name" value="Histidine-containing phosphotransfer domain, HPT domain"/>
    <property type="match status" value="1"/>
</dbReference>
<dbReference type="InterPro" id="IPR035891">
    <property type="entry name" value="CheY-binding_CheA"/>
</dbReference>
<dbReference type="InterPro" id="IPR003594">
    <property type="entry name" value="HATPase_dom"/>
</dbReference>
<evidence type="ECO:0000313" key="16">
    <source>
        <dbReference type="Proteomes" id="UP000184082"/>
    </source>
</evidence>
<dbReference type="PANTHER" id="PTHR43395">
    <property type="entry name" value="SENSOR HISTIDINE KINASE CHEA"/>
    <property type="match status" value="1"/>
</dbReference>
<dbReference type="SUPFAM" id="SSF55052">
    <property type="entry name" value="CheY-binding domain of CheA"/>
    <property type="match status" value="1"/>
</dbReference>
<dbReference type="InterPro" id="IPR005467">
    <property type="entry name" value="His_kinase_dom"/>
</dbReference>
<gene>
    <name evidence="15" type="ORF">SAMN02745883_00895</name>
</gene>
<evidence type="ECO:0000259" key="12">
    <source>
        <dbReference type="PROSITE" id="PS50109"/>
    </source>
</evidence>
<dbReference type="PANTHER" id="PTHR43395:SF1">
    <property type="entry name" value="CHEMOTAXIS PROTEIN CHEA"/>
    <property type="match status" value="1"/>
</dbReference>
<evidence type="ECO:0000259" key="13">
    <source>
        <dbReference type="PROSITE" id="PS50851"/>
    </source>
</evidence>
<protein>
    <recommendedName>
        <fullName evidence="3">Chemotaxis protein CheA</fullName>
        <ecNumber evidence="2">2.7.13.3</ecNumber>
    </recommendedName>
</protein>
<dbReference type="Pfam" id="PF02518">
    <property type="entry name" value="HATPase_c"/>
    <property type="match status" value="1"/>
</dbReference>
<keyword evidence="10" id="KW-0902">Two-component regulatory system</keyword>
<dbReference type="InterPro" id="IPR036890">
    <property type="entry name" value="HATPase_C_sf"/>
</dbReference>
<keyword evidence="4" id="KW-0145">Chemotaxis</keyword>
<dbReference type="Pfam" id="PF01627">
    <property type="entry name" value="Hpt"/>
    <property type="match status" value="1"/>
</dbReference>
<dbReference type="GO" id="GO:0005524">
    <property type="term" value="F:ATP binding"/>
    <property type="evidence" value="ECO:0007669"/>
    <property type="project" value="UniProtKB-KW"/>
</dbReference>
<dbReference type="PROSITE" id="PS50894">
    <property type="entry name" value="HPT"/>
    <property type="match status" value="1"/>
</dbReference>
<dbReference type="InterPro" id="IPR037052">
    <property type="entry name" value="CheA-like_P2_sf"/>
</dbReference>
<dbReference type="InterPro" id="IPR004105">
    <property type="entry name" value="CheA-like_dim"/>
</dbReference>
<dbReference type="GO" id="GO:0000155">
    <property type="term" value="F:phosphorelay sensor kinase activity"/>
    <property type="evidence" value="ECO:0007669"/>
    <property type="project" value="InterPro"/>
</dbReference>
<dbReference type="InterPro" id="IPR004358">
    <property type="entry name" value="Sig_transdc_His_kin-like_C"/>
</dbReference>
<evidence type="ECO:0000256" key="7">
    <source>
        <dbReference type="ARBA" id="ARBA00022741"/>
    </source>
</evidence>
<evidence type="ECO:0000256" key="8">
    <source>
        <dbReference type="ARBA" id="ARBA00022777"/>
    </source>
</evidence>
<comment type="catalytic activity">
    <reaction evidence="1">
        <text>ATP + protein L-histidine = ADP + protein N-phospho-L-histidine.</text>
        <dbReference type="EC" id="2.7.13.3"/>
    </reaction>
</comment>
<proteinExistence type="predicted"/>
<dbReference type="PRINTS" id="PR00344">
    <property type="entry name" value="BCTRLSENSOR"/>
</dbReference>
<accession>A0A1M6NIM2</accession>
<dbReference type="Gene3D" id="3.30.565.10">
    <property type="entry name" value="Histidine kinase-like ATPase, C-terminal domain"/>
    <property type="match status" value="1"/>
</dbReference>
<evidence type="ECO:0000313" key="15">
    <source>
        <dbReference type="EMBL" id="SHJ95412.1"/>
    </source>
</evidence>
<evidence type="ECO:0000256" key="9">
    <source>
        <dbReference type="ARBA" id="ARBA00022840"/>
    </source>
</evidence>
<dbReference type="SUPFAM" id="SSF47384">
    <property type="entry name" value="Homodimeric domain of signal transducing histidine kinase"/>
    <property type="match status" value="1"/>
</dbReference>
<dbReference type="InterPro" id="IPR036097">
    <property type="entry name" value="HisK_dim/P_sf"/>
</dbReference>
<evidence type="ECO:0000256" key="6">
    <source>
        <dbReference type="ARBA" id="ARBA00022679"/>
    </source>
</evidence>
<dbReference type="InterPro" id="IPR051315">
    <property type="entry name" value="Bact_Chemotaxis_CheA"/>
</dbReference>
<name>A0A1M6NIM2_9FIRM</name>
<keyword evidence="6" id="KW-0808">Transferase</keyword>
<dbReference type="EMBL" id="FRAJ01000006">
    <property type="protein sequence ID" value="SHJ95412.1"/>
    <property type="molecule type" value="Genomic_DNA"/>
</dbReference>
<keyword evidence="7" id="KW-0547">Nucleotide-binding</keyword>
<dbReference type="SMART" id="SM00260">
    <property type="entry name" value="CheW"/>
    <property type="match status" value="1"/>
</dbReference>
<feature type="domain" description="HPt" evidence="14">
    <location>
        <begin position="3"/>
        <end position="107"/>
    </location>
</feature>
<evidence type="ECO:0000256" key="10">
    <source>
        <dbReference type="ARBA" id="ARBA00023012"/>
    </source>
</evidence>
<dbReference type="STRING" id="1121266.SAMN02745883_00895"/>
<dbReference type="GO" id="GO:0006935">
    <property type="term" value="P:chemotaxis"/>
    <property type="evidence" value="ECO:0007669"/>
    <property type="project" value="UniProtKB-KW"/>
</dbReference>
<dbReference type="SMART" id="SM00387">
    <property type="entry name" value="HATPase_c"/>
    <property type="match status" value="1"/>
</dbReference>
<keyword evidence="16" id="KW-1185">Reference proteome</keyword>
<dbReference type="PROSITE" id="PS50851">
    <property type="entry name" value="CHEW"/>
    <property type="match status" value="1"/>
</dbReference>
<dbReference type="InterPro" id="IPR037006">
    <property type="entry name" value="CheA-like_homodim_sf"/>
</dbReference>